<name>A0AA41VKR6_PAPNU</name>
<protein>
    <submittedName>
        <fullName evidence="1">Uncharacterized protein</fullName>
    </submittedName>
</protein>
<feature type="non-terminal residue" evidence="1">
    <location>
        <position position="1"/>
    </location>
</feature>
<proteinExistence type="predicted"/>
<accession>A0AA41VKR6</accession>
<reference evidence="1" key="1">
    <citation type="submission" date="2022-03" db="EMBL/GenBank/DDBJ databases">
        <title>A functionally conserved STORR gene fusion in Papaver species that diverged 16.8 million years ago.</title>
        <authorList>
            <person name="Catania T."/>
        </authorList>
    </citation>
    <scope>NUCLEOTIDE SEQUENCE</scope>
    <source>
        <strain evidence="1">S-191538</strain>
    </source>
</reference>
<gene>
    <name evidence="1" type="ORF">MKW94_027402</name>
</gene>
<dbReference type="EMBL" id="JAJJMA010242621">
    <property type="protein sequence ID" value="MCL7043082.1"/>
    <property type="molecule type" value="Genomic_DNA"/>
</dbReference>
<dbReference type="AlphaFoldDB" id="A0AA41VKR6"/>
<evidence type="ECO:0000313" key="2">
    <source>
        <dbReference type="Proteomes" id="UP001177140"/>
    </source>
</evidence>
<sequence>SVTTAGATSLSMPLAMSAYIYTGIFINRQVTVPSMASVFNEYALKSQFDTSIYLQ</sequence>
<keyword evidence="2" id="KW-1185">Reference proteome</keyword>
<feature type="non-terminal residue" evidence="1">
    <location>
        <position position="55"/>
    </location>
</feature>
<dbReference type="Proteomes" id="UP001177140">
    <property type="component" value="Unassembled WGS sequence"/>
</dbReference>
<evidence type="ECO:0000313" key="1">
    <source>
        <dbReference type="EMBL" id="MCL7043082.1"/>
    </source>
</evidence>
<comment type="caution">
    <text evidence="1">The sequence shown here is derived from an EMBL/GenBank/DDBJ whole genome shotgun (WGS) entry which is preliminary data.</text>
</comment>
<organism evidence="1 2">
    <name type="scientific">Papaver nudicaule</name>
    <name type="common">Iceland poppy</name>
    <dbReference type="NCBI Taxonomy" id="74823"/>
    <lineage>
        <taxon>Eukaryota</taxon>
        <taxon>Viridiplantae</taxon>
        <taxon>Streptophyta</taxon>
        <taxon>Embryophyta</taxon>
        <taxon>Tracheophyta</taxon>
        <taxon>Spermatophyta</taxon>
        <taxon>Magnoliopsida</taxon>
        <taxon>Ranunculales</taxon>
        <taxon>Papaveraceae</taxon>
        <taxon>Papaveroideae</taxon>
        <taxon>Papaver</taxon>
    </lineage>
</organism>